<evidence type="ECO:0000259" key="1">
    <source>
        <dbReference type="Pfam" id="PF25372"/>
    </source>
</evidence>
<organism evidence="2 3">
    <name type="scientific">Ilex paraguariensis</name>
    <name type="common">yerba mate</name>
    <dbReference type="NCBI Taxonomy" id="185542"/>
    <lineage>
        <taxon>Eukaryota</taxon>
        <taxon>Viridiplantae</taxon>
        <taxon>Streptophyta</taxon>
        <taxon>Embryophyta</taxon>
        <taxon>Tracheophyta</taxon>
        <taxon>Spermatophyta</taxon>
        <taxon>Magnoliopsida</taxon>
        <taxon>eudicotyledons</taxon>
        <taxon>Gunneridae</taxon>
        <taxon>Pentapetalae</taxon>
        <taxon>asterids</taxon>
        <taxon>campanulids</taxon>
        <taxon>Aquifoliales</taxon>
        <taxon>Aquifoliaceae</taxon>
        <taxon>Ilex</taxon>
    </lineage>
</organism>
<proteinExistence type="predicted"/>
<feature type="domain" description="F-box/LRR-repeat protein 15-like leucin rich repeat" evidence="1">
    <location>
        <begin position="519"/>
        <end position="615"/>
    </location>
</feature>
<dbReference type="Gene3D" id="3.80.10.10">
    <property type="entry name" value="Ribonuclease Inhibitor"/>
    <property type="match status" value="4"/>
</dbReference>
<comment type="caution">
    <text evidence="2">The sequence shown here is derived from an EMBL/GenBank/DDBJ whole genome shotgun (WGS) entry which is preliminary data.</text>
</comment>
<reference evidence="2 3" key="1">
    <citation type="submission" date="2024-02" db="EMBL/GenBank/DDBJ databases">
        <authorList>
            <person name="Vignale AGUSTIN F."/>
            <person name="Sosa J E."/>
            <person name="Modenutti C."/>
        </authorList>
    </citation>
    <scope>NUCLEOTIDE SEQUENCE [LARGE SCALE GENOMIC DNA]</scope>
</reference>
<protein>
    <recommendedName>
        <fullName evidence="1">F-box/LRR-repeat protein 15-like leucin rich repeat domain-containing protein</fullName>
    </recommendedName>
</protein>
<dbReference type="SUPFAM" id="SSF81383">
    <property type="entry name" value="F-box domain"/>
    <property type="match status" value="1"/>
</dbReference>
<dbReference type="SUPFAM" id="SSF52047">
    <property type="entry name" value="RNI-like"/>
    <property type="match status" value="1"/>
</dbReference>
<sequence>MKKQKSVGESIYNHFDVLSEEIVFSILDCLNDNPLDKKSFSLVCKSFYAIESSHRKTLKPLRSDHLTKILTRYPYVSHLDLSLCPRITDGSLHFISVICKNMLRSIDLSMSKFFTHVGLSNLMMNCTNLVEIDLSNGTDLRDSAAAAIAEAKNLERLWLTRCKSITDIGIGCIAVRCKKLRLLSLKWCVSVGDLGVNLIAVKCKEIRSLDLSYLPITNKCLPSILKLQYLEDLVLEGCFGIDDDSLAALKQGCKSLKTLDMSSCQNVSHVGLSSLTSSTGYLRQLILAYGSPVTLALADSLQKLSMLQSIKLDGCLVTCSGLKAIGNLCISLRVLSLSKCLGVTDEGLSSLVTKHKELRKLDITCCRKITHVSIAHITNSCASLTSLRMESCTLVPREAFVLIGQRCLLLEELDLTDNEIDDEGLKSISRCSKLSSLKLGICLNISDEGLTYIGMYCSKLIELDLYRSAGITDLGILPIARGCTGLEMINMAYCTEITDHSLISLSKCVKLNTLECRGCPLITSLGLATIAVGCKQLTKLDIKKCHNVNDAGMIPLAHFSQNLRQINLSYTSVTDVGLLSLASISCLQSMTILHLKGLTPRGLAAALLACGGLTKVKLQASFRSLFPQPLFEHLEARGCAFQWKDKVFQVELDPKCWKLQLEDVE</sequence>
<feature type="domain" description="F-box/LRR-repeat protein 15-like leucin rich repeat" evidence="1">
    <location>
        <begin position="343"/>
        <end position="477"/>
    </location>
</feature>
<dbReference type="Proteomes" id="UP001642360">
    <property type="component" value="Unassembled WGS sequence"/>
</dbReference>
<accession>A0ABC8SA41</accession>
<name>A0ABC8SA41_9AQUA</name>
<dbReference type="FunFam" id="3.80.10.10:FF:000276">
    <property type="entry name" value="F-box/LRR-repeat protein 3"/>
    <property type="match status" value="1"/>
</dbReference>
<dbReference type="InterPro" id="IPR001611">
    <property type="entry name" value="Leu-rich_rpt"/>
</dbReference>
<dbReference type="FunFam" id="3.80.10.10:FF:001072">
    <property type="entry name" value="F-box/LRR-repeat protein 3"/>
    <property type="match status" value="1"/>
</dbReference>
<dbReference type="InterPro" id="IPR036047">
    <property type="entry name" value="F-box-like_dom_sf"/>
</dbReference>
<dbReference type="InterPro" id="IPR057207">
    <property type="entry name" value="FBXL15_LRR"/>
</dbReference>
<dbReference type="PANTHER" id="PTHR13318:SF105">
    <property type="entry name" value="F-BOX_LRR-REPEAT PROTEIN 3"/>
    <property type="match status" value="1"/>
</dbReference>
<keyword evidence="3" id="KW-1185">Reference proteome</keyword>
<evidence type="ECO:0000313" key="2">
    <source>
        <dbReference type="EMBL" id="CAK9153737.1"/>
    </source>
</evidence>
<dbReference type="PANTHER" id="PTHR13318">
    <property type="entry name" value="PARTNER OF PAIRED, ISOFORM B-RELATED"/>
    <property type="match status" value="1"/>
</dbReference>
<dbReference type="InterPro" id="IPR032675">
    <property type="entry name" value="LRR_dom_sf"/>
</dbReference>
<gene>
    <name evidence="2" type="ORF">ILEXP_LOCUS22033</name>
</gene>
<dbReference type="EMBL" id="CAUOFW020002447">
    <property type="protein sequence ID" value="CAK9153737.1"/>
    <property type="molecule type" value="Genomic_DNA"/>
</dbReference>
<dbReference type="InterPro" id="IPR006553">
    <property type="entry name" value="Leu-rich_rpt_Cys-con_subtyp"/>
</dbReference>
<dbReference type="SMART" id="SM00367">
    <property type="entry name" value="LRR_CC"/>
    <property type="match status" value="18"/>
</dbReference>
<dbReference type="AlphaFoldDB" id="A0ABC8SA41"/>
<dbReference type="Pfam" id="PF25372">
    <property type="entry name" value="DUF7885"/>
    <property type="match status" value="3"/>
</dbReference>
<dbReference type="Pfam" id="PF13516">
    <property type="entry name" value="LRR_6"/>
    <property type="match status" value="1"/>
</dbReference>
<dbReference type="CDD" id="cd22159">
    <property type="entry name" value="F-box_AtTIR1-like"/>
    <property type="match status" value="1"/>
</dbReference>
<feature type="domain" description="F-box/LRR-repeat protein 15-like leucin rich repeat" evidence="1">
    <location>
        <begin position="94"/>
        <end position="249"/>
    </location>
</feature>
<evidence type="ECO:0000313" key="3">
    <source>
        <dbReference type="Proteomes" id="UP001642360"/>
    </source>
</evidence>